<dbReference type="Proteomes" id="UP000248856">
    <property type="component" value="Unassembled WGS sequence"/>
</dbReference>
<dbReference type="CDD" id="cd05483">
    <property type="entry name" value="retropepsin_like_bacteria"/>
    <property type="match status" value="1"/>
</dbReference>
<reference evidence="4 5" key="1">
    <citation type="submission" date="2018-06" db="EMBL/GenBank/DDBJ databases">
        <title>Genomic Encyclopedia of Archaeal and Bacterial Type Strains, Phase II (KMG-II): from individual species to whole genera.</title>
        <authorList>
            <person name="Goeker M."/>
        </authorList>
    </citation>
    <scope>NUCLEOTIDE SEQUENCE [LARGE SCALE GENOMIC DNA]</scope>
    <source>
        <strain evidence="4 5">CFPB 3232</strain>
    </source>
</reference>
<keyword evidence="5" id="KW-1185">Reference proteome</keyword>
<evidence type="ECO:0000256" key="1">
    <source>
        <dbReference type="ARBA" id="ARBA00022801"/>
    </source>
</evidence>
<gene>
    <name evidence="4" type="ORF">AX018_100461</name>
</gene>
<protein>
    <submittedName>
        <fullName evidence="4">Aspartyl protease family protein</fullName>
    </submittedName>
</protein>
<dbReference type="Gene3D" id="2.40.70.10">
    <property type="entry name" value="Acid Proteases"/>
    <property type="match status" value="1"/>
</dbReference>
<dbReference type="EMBL" id="QLTA01000004">
    <property type="protein sequence ID" value="RAR85607.1"/>
    <property type="molecule type" value="Genomic_DNA"/>
</dbReference>
<dbReference type="GO" id="GO:0006508">
    <property type="term" value="P:proteolysis"/>
    <property type="evidence" value="ECO:0007669"/>
    <property type="project" value="UniProtKB-KW"/>
</dbReference>
<proteinExistence type="predicted"/>
<feature type="chain" id="PRO_5016389578" evidence="2">
    <location>
        <begin position="32"/>
        <end position="224"/>
    </location>
</feature>
<keyword evidence="2" id="KW-0732">Signal</keyword>
<dbReference type="InterPro" id="IPR021109">
    <property type="entry name" value="Peptidase_aspartic_dom_sf"/>
</dbReference>
<keyword evidence="1" id="KW-0378">Hydrolase</keyword>
<accession>A0A328ZRW9</accession>
<organism evidence="4 5">
    <name type="scientific">Paracidovorax anthurii</name>
    <dbReference type="NCBI Taxonomy" id="78229"/>
    <lineage>
        <taxon>Bacteria</taxon>
        <taxon>Pseudomonadati</taxon>
        <taxon>Pseudomonadota</taxon>
        <taxon>Betaproteobacteria</taxon>
        <taxon>Burkholderiales</taxon>
        <taxon>Comamonadaceae</taxon>
        <taxon>Paracidovorax</taxon>
    </lineage>
</organism>
<keyword evidence="4" id="KW-0645">Protease</keyword>
<name>A0A328ZRW9_9BURK</name>
<dbReference type="GO" id="GO:0004190">
    <property type="term" value="F:aspartic-type endopeptidase activity"/>
    <property type="evidence" value="ECO:0007669"/>
    <property type="project" value="InterPro"/>
</dbReference>
<dbReference type="PROSITE" id="PS50175">
    <property type="entry name" value="ASP_PROT_RETROV"/>
    <property type="match status" value="1"/>
</dbReference>
<evidence type="ECO:0000313" key="5">
    <source>
        <dbReference type="Proteomes" id="UP000248856"/>
    </source>
</evidence>
<dbReference type="Pfam" id="PF13975">
    <property type="entry name" value="gag-asp_proteas"/>
    <property type="match status" value="1"/>
</dbReference>
<comment type="caution">
    <text evidence="4">The sequence shown here is derived from an EMBL/GenBank/DDBJ whole genome shotgun (WGS) entry which is preliminary data.</text>
</comment>
<feature type="signal peptide" evidence="2">
    <location>
        <begin position="1"/>
        <end position="31"/>
    </location>
</feature>
<dbReference type="NCBIfam" id="TIGR02281">
    <property type="entry name" value="clan_AA_DTGA"/>
    <property type="match status" value="1"/>
</dbReference>
<dbReference type="InterPro" id="IPR011969">
    <property type="entry name" value="Clan_AA_Asp_peptidase_C"/>
</dbReference>
<dbReference type="InterPro" id="IPR001995">
    <property type="entry name" value="Peptidase_A2_cat"/>
</dbReference>
<dbReference type="AlphaFoldDB" id="A0A328ZRW9"/>
<feature type="domain" description="Peptidase A2" evidence="3">
    <location>
        <begin position="127"/>
        <end position="205"/>
    </location>
</feature>
<evidence type="ECO:0000313" key="4">
    <source>
        <dbReference type="EMBL" id="RAR85607.1"/>
    </source>
</evidence>
<dbReference type="SUPFAM" id="SSF50630">
    <property type="entry name" value="Acid proteases"/>
    <property type="match status" value="1"/>
</dbReference>
<evidence type="ECO:0000256" key="2">
    <source>
        <dbReference type="SAM" id="SignalP"/>
    </source>
</evidence>
<sequence length="224" mass="23191">MHAAPLAPSALRMLRAAGACVLALAPALACAQAVALTGILGSKALLVVNGSAPRAVAAGETHQGVKVLSVGRDEAVVETAGARRTLVLGEAPVSVGGRGAGTGRRVVLTADSRGHFVNTGTINGRSMQYLVDTGASVVAIGQPDAERMGLDYRNGPPVMMGTANGTARGWRVKLDSVRLGDVEVFGVEAVVTPQGMPYVLLGNSFLNEFQMTRLNDQLVLEKRH</sequence>
<dbReference type="InterPro" id="IPR034122">
    <property type="entry name" value="Retropepsin-like_bacterial"/>
</dbReference>
<evidence type="ECO:0000259" key="3">
    <source>
        <dbReference type="PROSITE" id="PS50175"/>
    </source>
</evidence>